<evidence type="ECO:0000256" key="1">
    <source>
        <dbReference type="ARBA" id="ARBA00004141"/>
    </source>
</evidence>
<keyword evidence="3 6" id="KW-0812">Transmembrane</keyword>
<feature type="transmembrane region" description="Helical" evidence="6">
    <location>
        <begin position="32"/>
        <end position="51"/>
    </location>
</feature>
<comment type="subcellular location">
    <subcellularLocation>
        <location evidence="1">Membrane</location>
        <topology evidence="1">Multi-pass membrane protein</topology>
    </subcellularLocation>
</comment>
<evidence type="ECO:0000256" key="4">
    <source>
        <dbReference type="ARBA" id="ARBA00022989"/>
    </source>
</evidence>
<dbReference type="Proteomes" id="UP000023152">
    <property type="component" value="Unassembled WGS sequence"/>
</dbReference>
<dbReference type="InterPro" id="IPR018629">
    <property type="entry name" value="XK-rel"/>
</dbReference>
<keyword evidence="8" id="KW-1185">Reference proteome</keyword>
<proteinExistence type="inferred from homology"/>
<keyword evidence="4 6" id="KW-1133">Transmembrane helix</keyword>
<evidence type="ECO:0000256" key="6">
    <source>
        <dbReference type="SAM" id="Phobius"/>
    </source>
</evidence>
<keyword evidence="5 6" id="KW-0472">Membrane</keyword>
<dbReference type="GO" id="GO:0005886">
    <property type="term" value="C:plasma membrane"/>
    <property type="evidence" value="ECO:0007669"/>
    <property type="project" value="UniProtKB-ARBA"/>
</dbReference>
<protein>
    <recommendedName>
        <fullName evidence="9">XK-related protein</fullName>
    </recommendedName>
</protein>
<comment type="similarity">
    <text evidence="2">Belongs to the XK family.</text>
</comment>
<dbReference type="EMBL" id="ASPP01031350">
    <property type="protein sequence ID" value="ETO03910.1"/>
    <property type="molecule type" value="Genomic_DNA"/>
</dbReference>
<feature type="transmembrane region" description="Helical" evidence="6">
    <location>
        <begin position="102"/>
        <end position="123"/>
    </location>
</feature>
<name>X6LT74_RETFI</name>
<dbReference type="Pfam" id="PF09815">
    <property type="entry name" value="XK-related"/>
    <property type="match status" value="1"/>
</dbReference>
<feature type="non-terminal residue" evidence="7">
    <location>
        <position position="132"/>
    </location>
</feature>
<evidence type="ECO:0000256" key="2">
    <source>
        <dbReference type="ARBA" id="ARBA00008789"/>
    </source>
</evidence>
<evidence type="ECO:0000313" key="8">
    <source>
        <dbReference type="Proteomes" id="UP000023152"/>
    </source>
</evidence>
<accession>X6LT74</accession>
<comment type="caution">
    <text evidence="7">The sequence shown here is derived from an EMBL/GenBank/DDBJ whole genome shotgun (WGS) entry which is preliminary data.</text>
</comment>
<evidence type="ECO:0000256" key="5">
    <source>
        <dbReference type="ARBA" id="ARBA00023136"/>
    </source>
</evidence>
<evidence type="ECO:0000256" key="3">
    <source>
        <dbReference type="ARBA" id="ARBA00022692"/>
    </source>
</evidence>
<organism evidence="7 8">
    <name type="scientific">Reticulomyxa filosa</name>
    <dbReference type="NCBI Taxonomy" id="46433"/>
    <lineage>
        <taxon>Eukaryota</taxon>
        <taxon>Sar</taxon>
        <taxon>Rhizaria</taxon>
        <taxon>Retaria</taxon>
        <taxon>Foraminifera</taxon>
        <taxon>Monothalamids</taxon>
        <taxon>Reticulomyxidae</taxon>
        <taxon>Reticulomyxa</taxon>
    </lineage>
</organism>
<gene>
    <name evidence="7" type="ORF">RFI_33492</name>
</gene>
<reference evidence="7 8" key="1">
    <citation type="journal article" date="2013" name="Curr. Biol.">
        <title>The Genome of the Foraminiferan Reticulomyxa filosa.</title>
        <authorList>
            <person name="Glockner G."/>
            <person name="Hulsmann N."/>
            <person name="Schleicher M."/>
            <person name="Noegel A.A."/>
            <person name="Eichinger L."/>
            <person name="Gallinger C."/>
            <person name="Pawlowski J."/>
            <person name="Sierra R."/>
            <person name="Euteneuer U."/>
            <person name="Pillet L."/>
            <person name="Moustafa A."/>
            <person name="Platzer M."/>
            <person name="Groth M."/>
            <person name="Szafranski K."/>
            <person name="Schliwa M."/>
        </authorList>
    </citation>
    <scope>NUCLEOTIDE SEQUENCE [LARGE SCALE GENOMIC DNA]</scope>
</reference>
<dbReference type="AlphaFoldDB" id="X6LT74"/>
<sequence>MEALLESGPQALLQIVYVLVKDNTFGASPSDALVFISLIFSVLTLSSRLVFDDQYLFVPNANKMFPPSPAFLFRAFFRFCEVTARLLTLAYIWVIFGGRMLYVWWMVQIVILFIFYKSGYLGVEFWNVFGYV</sequence>
<evidence type="ECO:0000313" key="7">
    <source>
        <dbReference type="EMBL" id="ETO03910.1"/>
    </source>
</evidence>
<evidence type="ECO:0008006" key="9">
    <source>
        <dbReference type="Google" id="ProtNLM"/>
    </source>
</evidence>